<evidence type="ECO:0000313" key="1">
    <source>
        <dbReference type="EMBL" id="APO65794.1"/>
    </source>
</evidence>
<dbReference type="AlphaFoldDB" id="A0A1L5ND19"/>
<gene>
    <name evidence="1" type="ORF">IE4872_CH00121</name>
</gene>
<sequence>MMPFDCVPEQALTTDELAAPEPGVRPVRMRKSGQCPLFLFLLSGSLRASFANPFVNEEVLLLEQGIPAQGIPPHDSHHF</sequence>
<protein>
    <submittedName>
        <fullName evidence="1">Uncharacterized protein</fullName>
    </submittedName>
</protein>
<dbReference type="EMBL" id="CP017101">
    <property type="protein sequence ID" value="APO65794.1"/>
    <property type="molecule type" value="Genomic_DNA"/>
</dbReference>
<reference evidence="1 2" key="1">
    <citation type="submission" date="2016-09" db="EMBL/GenBank/DDBJ databases">
        <title>The complete genome sequences of Rhizobium gallicum, symbiovars gallicum and phaseoli, symbionts associated to common bean (Phaseolus vulgaris).</title>
        <authorList>
            <person name="Bustos P."/>
            <person name="Santamaria R.I."/>
            <person name="Perez-Carrascal O.M."/>
            <person name="Juarez S."/>
            <person name="Lozano L."/>
            <person name="Martinez-Flores I."/>
            <person name="Martinez-Romero E."/>
            <person name="Cevallos M."/>
            <person name="Romero D."/>
            <person name="Davila G."/>
            <person name="Gonzalez V."/>
        </authorList>
    </citation>
    <scope>NUCLEOTIDE SEQUENCE [LARGE SCALE GENOMIC DNA]</scope>
    <source>
        <strain evidence="1 2">IE4872</strain>
    </source>
</reference>
<organism evidence="1 2">
    <name type="scientific">Rhizobium gallicum</name>
    <dbReference type="NCBI Taxonomy" id="56730"/>
    <lineage>
        <taxon>Bacteria</taxon>
        <taxon>Pseudomonadati</taxon>
        <taxon>Pseudomonadota</taxon>
        <taxon>Alphaproteobacteria</taxon>
        <taxon>Hyphomicrobiales</taxon>
        <taxon>Rhizobiaceae</taxon>
        <taxon>Rhizobium/Agrobacterium group</taxon>
        <taxon>Rhizobium</taxon>
    </lineage>
</organism>
<name>A0A1L5ND19_9HYPH</name>
<proteinExistence type="predicted"/>
<dbReference type="Proteomes" id="UP000184749">
    <property type="component" value="Chromosome"/>
</dbReference>
<accession>A0A1L5ND19</accession>
<dbReference type="RefSeq" id="WP_074066202.1">
    <property type="nucleotide sequence ID" value="NZ_CP017101.1"/>
</dbReference>
<dbReference type="STRING" id="56730.IE4872_CH00121"/>
<evidence type="ECO:0000313" key="2">
    <source>
        <dbReference type="Proteomes" id="UP000184749"/>
    </source>
</evidence>